<dbReference type="InterPro" id="IPR043148">
    <property type="entry name" value="TagF_C"/>
</dbReference>
<evidence type="ECO:0000313" key="2">
    <source>
        <dbReference type="Proteomes" id="UP001498238"/>
    </source>
</evidence>
<keyword evidence="2" id="KW-1185">Reference proteome</keyword>
<protein>
    <submittedName>
        <fullName evidence="1">CDP-glycerol glycerophosphotransferase family protein</fullName>
    </submittedName>
</protein>
<gene>
    <name evidence="1" type="ORF">NCCP602_10320</name>
</gene>
<dbReference type="InterPro" id="IPR007554">
    <property type="entry name" value="Glycerophosphate_synth"/>
</dbReference>
<evidence type="ECO:0000313" key="1">
    <source>
        <dbReference type="EMBL" id="GAA0035071.1"/>
    </source>
</evidence>
<accession>A0ABP3C5Y5</accession>
<proteinExistence type="predicted"/>
<dbReference type="RefSeq" id="WP_339392043.1">
    <property type="nucleotide sequence ID" value="NZ_BAAAAF010000003.1"/>
</dbReference>
<comment type="caution">
    <text evidence="1">The sequence shown here is derived from an EMBL/GenBank/DDBJ whole genome shotgun (WGS) entry which is preliminary data.</text>
</comment>
<dbReference type="Gene3D" id="3.40.50.12580">
    <property type="match status" value="1"/>
</dbReference>
<sequence length="416" mass="45892">MTTLPKKLSARVTGGAKFARTALRVGSRIAEQRWAEARLPGDFAPRDTDRFVACAYFASDLSSVYQLEQWLWSFEQCADALRSDGHGSEPFGIVVRDAQVARRVSGQTALPVRFSRLTRGFDRFMSSECLRAVFYVNQAIGNFQALRFPRPAHVHLSHGESEKISMISNQLKAYDYVFTAGPAARERIRRALIGMPEEHMIDVGRPPLDQPRTLPQEWIDFAEAAPEGQVVFWAPTWEGDSPSMAYGTLPETGAAIAEALLGSGCRVILRPHPRTGVLDPRFARALRDVERSLEEHPRGFVDRTPSVGWQFDVADVAVAEMSSVAFDWLSTGKPLVMVEPSDPRADILSGGLFDRVPTIRREDVSAIASTVLEAPADSDTSAHYLGTSEPGLQILQFIDAAKQVVAGRTEVLSSRH</sequence>
<dbReference type="Proteomes" id="UP001498238">
    <property type="component" value="Unassembled WGS sequence"/>
</dbReference>
<reference evidence="1 2" key="1">
    <citation type="submission" date="2024-01" db="EMBL/GenBank/DDBJ databases">
        <title>Characterization of antibiotic resistant novel bacterial strains and their environmental applications.</title>
        <authorList>
            <person name="Manzoor S."/>
            <person name="Abbas S."/>
            <person name="Arshad M."/>
            <person name="Ahmed I."/>
        </authorList>
    </citation>
    <scope>NUCLEOTIDE SEQUENCE [LARGE SCALE GENOMIC DNA]</scope>
    <source>
        <strain evidence="1 2">NCCP-602</strain>
    </source>
</reference>
<organism evidence="1 2">
    <name type="scientific">Brevibacterium metallidurans</name>
    <dbReference type="NCBI Taxonomy" id="1482676"/>
    <lineage>
        <taxon>Bacteria</taxon>
        <taxon>Bacillati</taxon>
        <taxon>Actinomycetota</taxon>
        <taxon>Actinomycetes</taxon>
        <taxon>Micrococcales</taxon>
        <taxon>Brevibacteriaceae</taxon>
        <taxon>Brevibacterium</taxon>
    </lineage>
</organism>
<dbReference type="EMBL" id="BAAAAF010000003">
    <property type="protein sequence ID" value="GAA0035071.1"/>
    <property type="molecule type" value="Genomic_DNA"/>
</dbReference>
<dbReference type="Pfam" id="PF04464">
    <property type="entry name" value="Glyphos_transf"/>
    <property type="match status" value="1"/>
</dbReference>
<name>A0ABP3C5Y5_9MICO</name>
<dbReference type="SUPFAM" id="SSF53756">
    <property type="entry name" value="UDP-Glycosyltransferase/glycogen phosphorylase"/>
    <property type="match status" value="1"/>
</dbReference>